<comment type="caution">
    <text evidence="2">The sequence shown here is derived from an EMBL/GenBank/DDBJ whole genome shotgun (WGS) entry which is preliminary data.</text>
</comment>
<accession>A0A510PKV7</accession>
<sequence>MTKDQANQFAKQYGWTGADAERAYAALDLKNVSEQDLLLALVQFAGPELSQRQRLQAAQKGLVTKKKKELEATEKEFEQHLQESQKKINEMRSLFIPIIKRFYEFGKPFGLYDAWIEAMLETYDKYHGIKEDSQDNQAA</sequence>
<evidence type="ECO:0000313" key="3">
    <source>
        <dbReference type="Proteomes" id="UP000321223"/>
    </source>
</evidence>
<reference evidence="2 3" key="1">
    <citation type="journal article" date="2019" name="Appl. Environ. Microbiol.">
        <title>Co-occurrence of broad and narrow host-range viruses infecting the toxic bloom-forming cyanobacterium Microcystis aeruginosa.</title>
        <authorList>
            <person name="Morimoto D."/>
            <person name="Tominaga K."/>
            <person name="Nishimura Y."/>
            <person name="Yoshida N."/>
            <person name="Kimura S."/>
            <person name="Sako Y."/>
            <person name="Yoshida T."/>
        </authorList>
    </citation>
    <scope>NUCLEOTIDE SEQUENCE [LARGE SCALE GENOMIC DNA]</scope>
    <source>
        <strain evidence="2 3">11-30S32</strain>
    </source>
</reference>
<dbReference type="RefSeq" id="WP_147071836.1">
    <property type="nucleotide sequence ID" value="NZ_BHVU01000195.1"/>
</dbReference>
<proteinExistence type="predicted"/>
<organism evidence="2 3">
    <name type="scientific">Microcystis aeruginosa 11-30S32</name>
    <dbReference type="NCBI Taxonomy" id="2358142"/>
    <lineage>
        <taxon>Bacteria</taxon>
        <taxon>Bacillati</taxon>
        <taxon>Cyanobacteriota</taxon>
        <taxon>Cyanophyceae</taxon>
        <taxon>Oscillatoriophycideae</taxon>
        <taxon>Chroococcales</taxon>
        <taxon>Microcystaceae</taxon>
        <taxon>Microcystis</taxon>
    </lineage>
</organism>
<dbReference type="EMBL" id="BHVU01000195">
    <property type="protein sequence ID" value="GCA94359.1"/>
    <property type="molecule type" value="Genomic_DNA"/>
</dbReference>
<evidence type="ECO:0000256" key="1">
    <source>
        <dbReference type="SAM" id="Coils"/>
    </source>
</evidence>
<feature type="coiled-coil region" evidence="1">
    <location>
        <begin position="63"/>
        <end position="94"/>
    </location>
</feature>
<name>A0A510PKV7_MICAE</name>
<protein>
    <submittedName>
        <fullName evidence="2">Uncharacterized protein</fullName>
    </submittedName>
</protein>
<evidence type="ECO:0000313" key="2">
    <source>
        <dbReference type="EMBL" id="GCA94359.1"/>
    </source>
</evidence>
<dbReference type="Proteomes" id="UP000321223">
    <property type="component" value="Unassembled WGS sequence"/>
</dbReference>
<gene>
    <name evidence="2" type="ORF">MAE30S32_30110</name>
</gene>
<dbReference type="AlphaFoldDB" id="A0A510PKV7"/>
<keyword evidence="1" id="KW-0175">Coiled coil</keyword>